<dbReference type="GeneID" id="32588927"/>
<evidence type="ECO:0000313" key="2">
    <source>
        <dbReference type="Proteomes" id="UP000249616"/>
    </source>
</evidence>
<reference evidence="1 2" key="1">
    <citation type="journal article" date="2019" name="Int. J. Syst. Evol. Microbiol.">
        <title>Streptomyces cadmiisoli sp. nov., a novel actinomycete isolated from cadmium-contaminated soil.</title>
        <authorList>
            <person name="Li K."/>
            <person name="Tang X."/>
            <person name="Zhao J."/>
            <person name="Guo Y."/>
            <person name="Tang Y."/>
            <person name="Gao J."/>
        </authorList>
    </citation>
    <scope>NUCLEOTIDE SEQUENCE [LARGE SCALE GENOMIC DNA]</scope>
    <source>
        <strain evidence="1 2">ZFG47</strain>
    </source>
</reference>
<proteinExistence type="predicted"/>
<gene>
    <name evidence="1" type="ORF">DN051_21325</name>
</gene>
<dbReference type="Proteomes" id="UP000249616">
    <property type="component" value="Chromosome"/>
</dbReference>
<evidence type="ECO:0000313" key="1">
    <source>
        <dbReference type="EMBL" id="AWW38877.1"/>
    </source>
</evidence>
<name>A0A2Z4J1H5_9ACTN</name>
<dbReference type="PANTHER" id="PTHR43434:SF1">
    <property type="entry name" value="PHOSPHOGLYCOLATE PHOSPHATASE"/>
    <property type="match status" value="1"/>
</dbReference>
<accession>A0A2Z4J1H5</accession>
<dbReference type="GO" id="GO:0006281">
    <property type="term" value="P:DNA repair"/>
    <property type="evidence" value="ECO:0007669"/>
    <property type="project" value="TreeGrafter"/>
</dbReference>
<protein>
    <submittedName>
        <fullName evidence="1">HAD family hydrolase</fullName>
    </submittedName>
</protein>
<dbReference type="SUPFAM" id="SSF56784">
    <property type="entry name" value="HAD-like"/>
    <property type="match status" value="1"/>
</dbReference>
<keyword evidence="2" id="KW-1185">Reference proteome</keyword>
<dbReference type="GO" id="GO:0008967">
    <property type="term" value="F:phosphoglycolate phosphatase activity"/>
    <property type="evidence" value="ECO:0007669"/>
    <property type="project" value="TreeGrafter"/>
</dbReference>
<dbReference type="AlphaFoldDB" id="A0A2Z4J1H5"/>
<organism evidence="1 2">
    <name type="scientific">Streptomyces cadmiisoli</name>
    <dbReference type="NCBI Taxonomy" id="2184053"/>
    <lineage>
        <taxon>Bacteria</taxon>
        <taxon>Bacillati</taxon>
        <taxon>Actinomycetota</taxon>
        <taxon>Actinomycetes</taxon>
        <taxon>Kitasatosporales</taxon>
        <taxon>Streptomycetaceae</taxon>
        <taxon>Streptomyces</taxon>
        <taxon>Streptomyces aurantiacus group</taxon>
    </lineage>
</organism>
<dbReference type="Pfam" id="PF00702">
    <property type="entry name" value="Hydrolase"/>
    <property type="match status" value="1"/>
</dbReference>
<keyword evidence="1" id="KW-0378">Hydrolase</keyword>
<dbReference type="EMBL" id="CP030073">
    <property type="protein sequence ID" value="AWW38877.1"/>
    <property type="molecule type" value="Genomic_DNA"/>
</dbReference>
<dbReference type="InterPro" id="IPR023214">
    <property type="entry name" value="HAD_sf"/>
</dbReference>
<dbReference type="Gene3D" id="3.40.50.1000">
    <property type="entry name" value="HAD superfamily/HAD-like"/>
    <property type="match status" value="1"/>
</dbReference>
<dbReference type="GO" id="GO:0005829">
    <property type="term" value="C:cytosol"/>
    <property type="evidence" value="ECO:0007669"/>
    <property type="project" value="TreeGrafter"/>
</dbReference>
<dbReference type="RefSeq" id="WP_053759694.1">
    <property type="nucleotide sequence ID" value="NZ_CBDRHE010000030.1"/>
</dbReference>
<dbReference type="InterPro" id="IPR036412">
    <property type="entry name" value="HAD-like_sf"/>
</dbReference>
<sequence length="246" mass="27401">MRGVLDEQEVLQGLLADARAVLLDFDGPVTRLFGGAPTAHIAERIKGVVRREWGPLDPDVEECEDSHRILLRIRDMYDRPASAPRSPAPLKHADRIVTDYEYEAVVRAEPVPHFDRLVEALLGLRLALVIVSNNADGPVWEFLKRQGLQSKFEAVLGRDSSELRHMKPHPYAVRRAVEHLAIGAGECLLVGDQLTDLAAARAAGTRFLGHTWREHRAIRMREDGADWVVSSHLPVIDAAEALRKAT</sequence>
<dbReference type="PANTHER" id="PTHR43434">
    <property type="entry name" value="PHOSPHOGLYCOLATE PHOSPHATASE"/>
    <property type="match status" value="1"/>
</dbReference>
<dbReference type="InterPro" id="IPR050155">
    <property type="entry name" value="HAD-like_hydrolase_sf"/>
</dbReference>
<dbReference type="KEGG" id="scad:DN051_21325"/>